<dbReference type="InterPro" id="IPR013122">
    <property type="entry name" value="PKD1_2_channel"/>
</dbReference>
<dbReference type="EMBL" id="AZBU02000005">
    <property type="protein sequence ID" value="TKR75750.1"/>
    <property type="molecule type" value="Genomic_DNA"/>
</dbReference>
<evidence type="ECO:0000256" key="6">
    <source>
        <dbReference type="ARBA" id="ARBA00023180"/>
    </source>
</evidence>
<accession>A0A4U5N0F6</accession>
<evidence type="ECO:0000256" key="8">
    <source>
        <dbReference type="SAM" id="Phobius"/>
    </source>
</evidence>
<dbReference type="InterPro" id="IPR046791">
    <property type="entry name" value="Polycystin_dom"/>
</dbReference>
<dbReference type="Proteomes" id="UP000298663">
    <property type="component" value="Unassembled WGS sequence"/>
</dbReference>
<feature type="domain" description="Polycystin cation channel PKD1/PKD2" evidence="9">
    <location>
        <begin position="225"/>
        <end position="448"/>
    </location>
</feature>
<feature type="transmembrane region" description="Helical" evidence="8">
    <location>
        <begin position="232"/>
        <end position="253"/>
    </location>
</feature>
<evidence type="ECO:0000256" key="3">
    <source>
        <dbReference type="ARBA" id="ARBA00022692"/>
    </source>
</evidence>
<dbReference type="Pfam" id="PF08016">
    <property type="entry name" value="PKD_channel"/>
    <property type="match status" value="1"/>
</dbReference>
<keyword evidence="4 8" id="KW-1133">Transmembrane helix</keyword>
<evidence type="ECO:0000256" key="7">
    <source>
        <dbReference type="PIRSR" id="PIRSR603915-2"/>
    </source>
</evidence>
<feature type="transmembrane region" description="Helical" evidence="8">
    <location>
        <begin position="319"/>
        <end position="340"/>
    </location>
</feature>
<dbReference type="GO" id="GO:0005262">
    <property type="term" value="F:calcium channel activity"/>
    <property type="evidence" value="ECO:0007669"/>
    <property type="project" value="TreeGrafter"/>
</dbReference>
<feature type="disulfide bond" evidence="7">
    <location>
        <begin position="82"/>
        <end position="95"/>
    </location>
</feature>
<keyword evidence="3 8" id="KW-0812">Transmembrane</keyword>
<feature type="transmembrane region" description="Helical" evidence="8">
    <location>
        <begin position="273"/>
        <end position="298"/>
    </location>
</feature>
<dbReference type="PANTHER" id="PTHR10877">
    <property type="entry name" value="POLYCYSTIN FAMILY MEMBER"/>
    <property type="match status" value="1"/>
</dbReference>
<dbReference type="STRING" id="34508.A0A4U5N0F6"/>
<sequence length="536" mass="61198">MRNLLNIDIPKDPPKNVTSFMKVTKASQFWIWAKKDLIDALFARWNDSGNAMGMRSFMNDKASRRMGFGTIRQIRSKYDTNCKVVPGFETVFDKCKGYSQYHYEDTDSFDVGWWNVVNHSDANPEYIYRTPEELQGSWFEGNQDTYSGGGYVTYLNGSRSQLRAKFERLDAENWIDDQTRAIFVEFSAYNAQVNMFAVVQLVVEVPPFGAFYPWAWVEAVRLDKYVDSNKDVIIFFEAVYCIYAGILLIKEFVTILVVGPKTYLFSIWRMVDFTTMVLAVASVVTYALRLVSITTINAKFQKTNGNFYVKLDQQRDLELLFLVFIGGVVFFVTIKMIKILSFNRRIGLLANTLSRAAGSMLGFGLCFFIVTSAFNTALYMILFAKLENYRNMFVLMMTTFVSILGKFNVGDVIRTSGLGAIIFILFMLVGTVFLLNVFVMIVMYEFEMVRTDSKLQSNDYEVVEHMKSKAMIAAGVFERHNMTNLGLPDVNSTCEPGNRLYAKLNLLLLNAEYLKSSQGPDIVRPNISERLGSLIQ</sequence>
<comment type="subcellular location">
    <subcellularLocation>
        <location evidence="1">Membrane</location>
        <topology evidence="1">Multi-pass membrane protein</topology>
    </subcellularLocation>
</comment>
<dbReference type="PANTHER" id="PTHR10877:SF194">
    <property type="entry name" value="LOCATION OF VULVA DEFECTIVE 1"/>
    <property type="match status" value="1"/>
</dbReference>
<evidence type="ECO:0000256" key="2">
    <source>
        <dbReference type="ARBA" id="ARBA00007200"/>
    </source>
</evidence>
<evidence type="ECO:0000313" key="11">
    <source>
        <dbReference type="EMBL" id="TKR75750.1"/>
    </source>
</evidence>
<gene>
    <name evidence="11" type="ORF">L596_016995</name>
</gene>
<dbReference type="GO" id="GO:0050982">
    <property type="term" value="P:detection of mechanical stimulus"/>
    <property type="evidence" value="ECO:0007669"/>
    <property type="project" value="TreeGrafter"/>
</dbReference>
<dbReference type="OrthoDB" id="444119at2759"/>
<reference evidence="11 12" key="2">
    <citation type="journal article" date="2019" name="G3 (Bethesda)">
        <title>Hybrid Assembly of the Genome of the Entomopathogenic Nematode Steinernema carpocapsae Identifies the X-Chromosome.</title>
        <authorList>
            <person name="Serra L."/>
            <person name="Macchietto M."/>
            <person name="Macias-Munoz A."/>
            <person name="McGill C.J."/>
            <person name="Rodriguez I.M."/>
            <person name="Rodriguez B."/>
            <person name="Murad R."/>
            <person name="Mortazavi A."/>
        </authorList>
    </citation>
    <scope>NUCLEOTIDE SEQUENCE [LARGE SCALE GENOMIC DNA]</scope>
    <source>
        <strain evidence="11 12">ALL</strain>
    </source>
</reference>
<evidence type="ECO:0000259" key="9">
    <source>
        <dbReference type="Pfam" id="PF08016"/>
    </source>
</evidence>
<dbReference type="Pfam" id="PF20519">
    <property type="entry name" value="Polycystin_dom"/>
    <property type="match status" value="1"/>
</dbReference>
<dbReference type="InterPro" id="IPR051223">
    <property type="entry name" value="Polycystin"/>
</dbReference>
<name>A0A4U5N0F6_STECR</name>
<comment type="caution">
    <text evidence="11">The sequence shown here is derived from an EMBL/GenBank/DDBJ whole genome shotgun (WGS) entry which is preliminary data.</text>
</comment>
<evidence type="ECO:0000256" key="4">
    <source>
        <dbReference type="ARBA" id="ARBA00022989"/>
    </source>
</evidence>
<feature type="transmembrane region" description="Helical" evidence="8">
    <location>
        <begin position="360"/>
        <end position="384"/>
    </location>
</feature>
<keyword evidence="5 8" id="KW-0472">Membrane</keyword>
<proteinExistence type="inferred from homology"/>
<comment type="similarity">
    <text evidence="2">Belongs to the polycystin family.</text>
</comment>
<dbReference type="GO" id="GO:0016020">
    <property type="term" value="C:membrane"/>
    <property type="evidence" value="ECO:0007669"/>
    <property type="project" value="UniProtKB-SubCell"/>
</dbReference>
<evidence type="ECO:0000256" key="1">
    <source>
        <dbReference type="ARBA" id="ARBA00004141"/>
    </source>
</evidence>
<keyword evidence="6" id="KW-0325">Glycoprotein</keyword>
<dbReference type="AlphaFoldDB" id="A0A4U5N0F6"/>
<dbReference type="InterPro" id="IPR003915">
    <property type="entry name" value="PKD_2"/>
</dbReference>
<reference evidence="11 12" key="1">
    <citation type="journal article" date="2015" name="Genome Biol.">
        <title>Comparative genomics of Steinernema reveals deeply conserved gene regulatory networks.</title>
        <authorList>
            <person name="Dillman A.R."/>
            <person name="Macchietto M."/>
            <person name="Porter C.F."/>
            <person name="Rogers A."/>
            <person name="Williams B."/>
            <person name="Antoshechkin I."/>
            <person name="Lee M.M."/>
            <person name="Goodwin Z."/>
            <person name="Lu X."/>
            <person name="Lewis E.E."/>
            <person name="Goodrich-Blair H."/>
            <person name="Stock S.P."/>
            <person name="Adams B.J."/>
            <person name="Sternberg P.W."/>
            <person name="Mortazavi A."/>
        </authorList>
    </citation>
    <scope>NUCLEOTIDE SEQUENCE [LARGE SCALE GENOMIC DNA]</scope>
    <source>
        <strain evidence="11 12">ALL</strain>
    </source>
</reference>
<evidence type="ECO:0000259" key="10">
    <source>
        <dbReference type="Pfam" id="PF20519"/>
    </source>
</evidence>
<dbReference type="GO" id="GO:0005509">
    <property type="term" value="F:calcium ion binding"/>
    <property type="evidence" value="ECO:0007669"/>
    <property type="project" value="InterPro"/>
</dbReference>
<feature type="transmembrane region" description="Helical" evidence="8">
    <location>
        <begin position="421"/>
        <end position="444"/>
    </location>
</feature>
<organism evidence="11 12">
    <name type="scientific">Steinernema carpocapsae</name>
    <name type="common">Entomopathogenic nematode</name>
    <dbReference type="NCBI Taxonomy" id="34508"/>
    <lineage>
        <taxon>Eukaryota</taxon>
        <taxon>Metazoa</taxon>
        <taxon>Ecdysozoa</taxon>
        <taxon>Nematoda</taxon>
        <taxon>Chromadorea</taxon>
        <taxon>Rhabditida</taxon>
        <taxon>Tylenchina</taxon>
        <taxon>Panagrolaimomorpha</taxon>
        <taxon>Strongyloidoidea</taxon>
        <taxon>Steinernematidae</taxon>
        <taxon>Steinernema</taxon>
    </lineage>
</organism>
<keyword evidence="12" id="KW-1185">Reference proteome</keyword>
<evidence type="ECO:0000256" key="5">
    <source>
        <dbReference type="ARBA" id="ARBA00023136"/>
    </source>
</evidence>
<feature type="transmembrane region" description="Helical" evidence="8">
    <location>
        <begin position="391"/>
        <end position="409"/>
    </location>
</feature>
<evidence type="ECO:0000313" key="12">
    <source>
        <dbReference type="Proteomes" id="UP000298663"/>
    </source>
</evidence>
<protein>
    <submittedName>
        <fullName evidence="11">Uncharacterized protein</fullName>
    </submittedName>
</protein>
<dbReference type="PRINTS" id="PR01433">
    <property type="entry name" value="POLYCYSTIN2"/>
</dbReference>
<feature type="domain" description="Polycystin" evidence="10">
    <location>
        <begin position="20"/>
        <end position="222"/>
    </location>
</feature>
<dbReference type="Gene3D" id="1.10.287.70">
    <property type="match status" value="1"/>
</dbReference>